<sequence>MQALTHEMIKSVLDDRKFSFMVDADGDVVGNFQGNLVYFFQIGDRREMLQVRAMVQHVFGMEDVTRLYEFCNAWNHDRLWPKAYVHIQDDGTVNVIGEVVADWEKGVTAEQLDQVMICGIATGCQLADAVAELRQDRPTN</sequence>
<dbReference type="AlphaFoldDB" id="A0A919NI44"/>
<dbReference type="Proteomes" id="UP000623608">
    <property type="component" value="Unassembled WGS sequence"/>
</dbReference>
<gene>
    <name evidence="1" type="ORF">Ate02nite_12090</name>
</gene>
<reference evidence="1" key="1">
    <citation type="submission" date="2021-01" db="EMBL/GenBank/DDBJ databases">
        <title>Whole genome shotgun sequence of Actinoplanes tereljensis NBRC 105297.</title>
        <authorList>
            <person name="Komaki H."/>
            <person name="Tamura T."/>
        </authorList>
    </citation>
    <scope>NUCLEOTIDE SEQUENCE</scope>
    <source>
        <strain evidence="1">NBRC 105297</strain>
    </source>
</reference>
<dbReference type="EMBL" id="BOMY01000008">
    <property type="protein sequence ID" value="GIF18479.1"/>
    <property type="molecule type" value="Genomic_DNA"/>
</dbReference>
<organism evidence="1 2">
    <name type="scientific">Paractinoplanes tereljensis</name>
    <dbReference type="NCBI Taxonomy" id="571912"/>
    <lineage>
        <taxon>Bacteria</taxon>
        <taxon>Bacillati</taxon>
        <taxon>Actinomycetota</taxon>
        <taxon>Actinomycetes</taxon>
        <taxon>Micromonosporales</taxon>
        <taxon>Micromonosporaceae</taxon>
        <taxon>Paractinoplanes</taxon>
    </lineage>
</organism>
<keyword evidence="2" id="KW-1185">Reference proteome</keyword>
<dbReference type="Pfam" id="PF10722">
    <property type="entry name" value="YbjN"/>
    <property type="match status" value="1"/>
</dbReference>
<comment type="caution">
    <text evidence="1">The sequence shown here is derived from an EMBL/GenBank/DDBJ whole genome shotgun (WGS) entry which is preliminary data.</text>
</comment>
<protein>
    <recommendedName>
        <fullName evidence="3">Sensory transduction regulator</fullName>
    </recommendedName>
</protein>
<name>A0A919NI44_9ACTN</name>
<evidence type="ECO:0000313" key="2">
    <source>
        <dbReference type="Proteomes" id="UP000623608"/>
    </source>
</evidence>
<dbReference type="InterPro" id="IPR019660">
    <property type="entry name" value="Put_sensory_transdc_reg_YbjN"/>
</dbReference>
<dbReference type="RefSeq" id="WP_307873273.1">
    <property type="nucleotide sequence ID" value="NZ_BOMY01000008.1"/>
</dbReference>
<evidence type="ECO:0008006" key="3">
    <source>
        <dbReference type="Google" id="ProtNLM"/>
    </source>
</evidence>
<dbReference type="CDD" id="cd17511">
    <property type="entry name" value="YbjN_AmyR-like"/>
    <property type="match status" value="1"/>
</dbReference>
<proteinExistence type="predicted"/>
<accession>A0A919NI44</accession>
<evidence type="ECO:0000313" key="1">
    <source>
        <dbReference type="EMBL" id="GIF18479.1"/>
    </source>
</evidence>